<keyword evidence="1" id="KW-0472">Membrane</keyword>
<gene>
    <name evidence="2" type="ORF">DRW41_08025</name>
</gene>
<organism evidence="2 3">
    <name type="scientific">Neobacillus piezotolerans</name>
    <dbReference type="NCBI Taxonomy" id="2259171"/>
    <lineage>
        <taxon>Bacteria</taxon>
        <taxon>Bacillati</taxon>
        <taxon>Bacillota</taxon>
        <taxon>Bacilli</taxon>
        <taxon>Bacillales</taxon>
        <taxon>Bacillaceae</taxon>
        <taxon>Neobacillus</taxon>
    </lineage>
</organism>
<dbReference type="EMBL" id="QNQT01000002">
    <property type="protein sequence ID" value="RDU37764.1"/>
    <property type="molecule type" value="Genomic_DNA"/>
</dbReference>
<dbReference type="OrthoDB" id="1899479at2"/>
<dbReference type="AlphaFoldDB" id="A0A3D8GTH2"/>
<feature type="transmembrane region" description="Helical" evidence="1">
    <location>
        <begin position="6"/>
        <end position="30"/>
    </location>
</feature>
<comment type="caution">
    <text evidence="2">The sequence shown here is derived from an EMBL/GenBank/DDBJ whole genome shotgun (WGS) entry which is preliminary data.</text>
</comment>
<sequence length="172" mass="19896">MRKYGWIIVLFFVAAAGVFYVKQFTMLLDFKRSAETVSRRFEFEKDFSDTKTLVDGADRIFIGEVLEEKGRGTHAGNPATFFEVRVTQNIKGALLGGVTVIQDGGYYKENGKLYLLKYENDEPLRKGQMYLFIVNLDRDGMYWAMPRYGLTPLDTEEQKHRLIEEIRGVLQE</sequence>
<evidence type="ECO:0000313" key="3">
    <source>
        <dbReference type="Proteomes" id="UP000257144"/>
    </source>
</evidence>
<name>A0A3D8GTH2_9BACI</name>
<protein>
    <submittedName>
        <fullName evidence="2">Uncharacterized protein</fullName>
    </submittedName>
</protein>
<dbReference type="RefSeq" id="WP_115451435.1">
    <property type="nucleotide sequence ID" value="NZ_QNQT01000002.1"/>
</dbReference>
<evidence type="ECO:0000256" key="1">
    <source>
        <dbReference type="SAM" id="Phobius"/>
    </source>
</evidence>
<keyword evidence="1" id="KW-1133">Transmembrane helix</keyword>
<keyword evidence="3" id="KW-1185">Reference proteome</keyword>
<reference evidence="2 3" key="1">
    <citation type="submission" date="2018-07" db="EMBL/GenBank/DDBJ databases">
        <title>Bacillus sp. YLB-04 draft genome sequence.</title>
        <authorList>
            <person name="Yu L."/>
            <person name="Tang X."/>
        </authorList>
    </citation>
    <scope>NUCLEOTIDE SEQUENCE [LARGE SCALE GENOMIC DNA]</scope>
    <source>
        <strain evidence="2 3">YLB-04</strain>
    </source>
</reference>
<keyword evidence="1" id="KW-0812">Transmembrane</keyword>
<evidence type="ECO:0000313" key="2">
    <source>
        <dbReference type="EMBL" id="RDU37764.1"/>
    </source>
</evidence>
<accession>A0A3D8GTH2</accession>
<dbReference type="Proteomes" id="UP000257144">
    <property type="component" value="Unassembled WGS sequence"/>
</dbReference>
<proteinExistence type="predicted"/>